<evidence type="ECO:0000313" key="5">
    <source>
        <dbReference type="Proteomes" id="UP000184342"/>
    </source>
</evidence>
<evidence type="ECO:0000256" key="1">
    <source>
        <dbReference type="ARBA" id="ARBA00023125"/>
    </source>
</evidence>
<dbReference type="PANTHER" id="PTHR43479">
    <property type="entry name" value="ACREF/ENVCD OPERON REPRESSOR-RELATED"/>
    <property type="match status" value="1"/>
</dbReference>
<dbReference type="PANTHER" id="PTHR43479:SF20">
    <property type="entry name" value="HTH TETR-TYPE DOMAIN-CONTAINING PROTEIN"/>
    <property type="match status" value="1"/>
</dbReference>
<dbReference type="STRING" id="1122934.SAMN02745691_02174"/>
<name>A0A1M6KD44_9FIRM</name>
<keyword evidence="5" id="KW-1185">Reference proteome</keyword>
<dbReference type="InterPro" id="IPR050624">
    <property type="entry name" value="HTH-type_Tx_Regulator"/>
</dbReference>
<dbReference type="OrthoDB" id="494991at2"/>
<dbReference type="GO" id="GO:0003677">
    <property type="term" value="F:DNA binding"/>
    <property type="evidence" value="ECO:0007669"/>
    <property type="project" value="UniProtKB-UniRule"/>
</dbReference>
<proteinExistence type="predicted"/>
<dbReference type="AlphaFoldDB" id="A0A1M6KD44"/>
<dbReference type="Pfam" id="PF00440">
    <property type="entry name" value="TetR_N"/>
    <property type="match status" value="1"/>
</dbReference>
<organism evidence="4 5">
    <name type="scientific">Parasporobacterium paucivorans DSM 15970</name>
    <dbReference type="NCBI Taxonomy" id="1122934"/>
    <lineage>
        <taxon>Bacteria</taxon>
        <taxon>Bacillati</taxon>
        <taxon>Bacillota</taxon>
        <taxon>Clostridia</taxon>
        <taxon>Lachnospirales</taxon>
        <taxon>Lachnospiraceae</taxon>
        <taxon>Parasporobacterium</taxon>
    </lineage>
</organism>
<sequence length="192" mass="22316">MKGDEIKEMSMRERLIQAGITDLNKNGTKNFSVRRIAAICGISCAAPYKHFRDKQDFLLAIIRYIDHLWDGRQQKVLETVQGDTRKRIVAVSVEYVRFLVENPHFRSVIMLQDSDLDEDYVEIRRRLNQKSKDLVGEYCASVGMTMQVQNFKVFVVRSLIYGASLMMDNESMEYNEENLEMVASAIDREFDL</sequence>
<reference evidence="4 5" key="1">
    <citation type="submission" date="2016-11" db="EMBL/GenBank/DDBJ databases">
        <authorList>
            <person name="Jaros S."/>
            <person name="Januszkiewicz K."/>
            <person name="Wedrychowicz H."/>
        </authorList>
    </citation>
    <scope>NUCLEOTIDE SEQUENCE [LARGE SCALE GENOMIC DNA]</scope>
    <source>
        <strain evidence="4 5">DSM 15970</strain>
    </source>
</reference>
<evidence type="ECO:0000256" key="2">
    <source>
        <dbReference type="PROSITE-ProRule" id="PRU00335"/>
    </source>
</evidence>
<dbReference type="Proteomes" id="UP000184342">
    <property type="component" value="Unassembled WGS sequence"/>
</dbReference>
<feature type="DNA-binding region" description="H-T-H motif" evidence="2">
    <location>
        <begin position="32"/>
        <end position="51"/>
    </location>
</feature>
<dbReference type="EMBL" id="FQYT01000026">
    <property type="protein sequence ID" value="SHJ56865.1"/>
    <property type="molecule type" value="Genomic_DNA"/>
</dbReference>
<keyword evidence="1 2" id="KW-0238">DNA-binding</keyword>
<dbReference type="InterPro" id="IPR001647">
    <property type="entry name" value="HTH_TetR"/>
</dbReference>
<evidence type="ECO:0000259" key="3">
    <source>
        <dbReference type="PROSITE" id="PS50977"/>
    </source>
</evidence>
<dbReference type="Gene3D" id="1.10.357.10">
    <property type="entry name" value="Tetracycline Repressor, domain 2"/>
    <property type="match status" value="1"/>
</dbReference>
<gene>
    <name evidence="4" type="ORF">SAMN02745691_02174</name>
</gene>
<evidence type="ECO:0000313" key="4">
    <source>
        <dbReference type="EMBL" id="SHJ56865.1"/>
    </source>
</evidence>
<dbReference type="SUPFAM" id="SSF46689">
    <property type="entry name" value="Homeodomain-like"/>
    <property type="match status" value="1"/>
</dbReference>
<accession>A0A1M6KD44</accession>
<protein>
    <submittedName>
        <fullName evidence="4">Transcriptional regulator, TetR family</fullName>
    </submittedName>
</protein>
<dbReference type="PROSITE" id="PS50977">
    <property type="entry name" value="HTH_TETR_2"/>
    <property type="match status" value="1"/>
</dbReference>
<dbReference type="RefSeq" id="WP_073994430.1">
    <property type="nucleotide sequence ID" value="NZ_FQYT01000026.1"/>
</dbReference>
<dbReference type="InterPro" id="IPR009057">
    <property type="entry name" value="Homeodomain-like_sf"/>
</dbReference>
<feature type="domain" description="HTH tetR-type" evidence="3">
    <location>
        <begin position="9"/>
        <end position="69"/>
    </location>
</feature>